<dbReference type="SUPFAM" id="SSF52518">
    <property type="entry name" value="Thiamin diphosphate-binding fold (THDP-binding)"/>
    <property type="match status" value="1"/>
</dbReference>
<dbReference type="GO" id="GO:0016903">
    <property type="term" value="F:oxidoreductase activity, acting on the aldehyde or oxo group of donors"/>
    <property type="evidence" value="ECO:0007669"/>
    <property type="project" value="InterPro"/>
</dbReference>
<organism evidence="5 6">
    <name type="scientific">Desulfonatronum thiosulfatophilum</name>
    <dbReference type="NCBI Taxonomy" id="617002"/>
    <lineage>
        <taxon>Bacteria</taxon>
        <taxon>Pseudomonadati</taxon>
        <taxon>Thermodesulfobacteriota</taxon>
        <taxon>Desulfovibrionia</taxon>
        <taxon>Desulfovibrionales</taxon>
        <taxon>Desulfonatronaceae</taxon>
        <taxon>Desulfonatronum</taxon>
    </lineage>
</organism>
<dbReference type="SUPFAM" id="SSF52922">
    <property type="entry name" value="TK C-terminal domain-like"/>
    <property type="match status" value="1"/>
</dbReference>
<sequence length="571" mass="61999">MRPSKNILIGGEAGQGLVTVGTLLAKALARTGYEIFVTQSYQSRIRGGHNTLSLRTGNASLRAPVSEVDILVALNEETVNLHAEELTDESLIMVDAEHSEGKFDSKVPDRSRILRVPFAELAPKKIFTNVVALGVLATVLGLPKEVLANLLQETFAHKKQEVADTNDEVLTAAMEWTVGQDVTFLRLPEAGKQIRRMALDGNHAVALGALAAGIRFCAFYPMTPATGVAMNLIAAANDFGLIVEQAEDEIAAINMAIGASYAGAPSIVPTSGGGFALMTEGISLAGMTETPVVIVLGQRPGPATGLPTRTEQSDLNLALYAGHGEFPRAILTPGNVEECFRLTHIAVDMAEKFQSPVIVMTDQYLADTMQAIPPFDLEMLNEPARPQHQGESNESYKRYAFTESGISPRLLPGTGKHLVVLDSDEHAEDGHITEDLNVRVRMVDKRLSKGRKIREATLAPTYIGDEQSDILLICWGSTLGPAEEAAEILRKDGKNVGVLHFRQVWPLRPEQFLDRMEKAKETICIEGNATGQFAHLLQRETQYSPSRTILRYDGLPFTASDIIKELDNGDG</sequence>
<dbReference type="InterPro" id="IPR002880">
    <property type="entry name" value="Pyrv_Fd/Flavodoxin_OxRdtase_N"/>
</dbReference>
<dbReference type="InterPro" id="IPR029061">
    <property type="entry name" value="THDP-binding"/>
</dbReference>
<name>A0A1G6BKQ6_9BACT</name>
<dbReference type="InterPro" id="IPR033248">
    <property type="entry name" value="Transketolase_C"/>
</dbReference>
<dbReference type="Gene3D" id="3.40.920.10">
    <property type="entry name" value="Pyruvate-ferredoxin oxidoreductase, PFOR, domain III"/>
    <property type="match status" value="1"/>
</dbReference>
<dbReference type="Pfam" id="PF02780">
    <property type="entry name" value="Transketolase_C"/>
    <property type="match status" value="1"/>
</dbReference>
<dbReference type="InterPro" id="IPR019752">
    <property type="entry name" value="Pyrv/ketoisovalerate_OxRed_cat"/>
</dbReference>
<dbReference type="Pfam" id="PF01855">
    <property type="entry name" value="POR_N"/>
    <property type="match status" value="1"/>
</dbReference>
<evidence type="ECO:0000313" key="5">
    <source>
        <dbReference type="EMBL" id="SDB21181.1"/>
    </source>
</evidence>
<feature type="domain" description="Pyruvate flavodoxin/ferredoxin oxidoreductase pyrimidine binding" evidence="3">
    <location>
        <begin position="208"/>
        <end position="444"/>
    </location>
</feature>
<dbReference type="RefSeq" id="WP_092118104.1">
    <property type="nucleotide sequence ID" value="NZ_FMXO01000005.1"/>
</dbReference>
<dbReference type="FunFam" id="3.40.50.970:FF:000022">
    <property type="entry name" value="2-oxoglutarate ferredoxin oxidoreductase alpha subunit"/>
    <property type="match status" value="1"/>
</dbReference>
<dbReference type="InterPro" id="IPR022367">
    <property type="entry name" value="2-oxoacid/accept_OxRdtase_asu"/>
</dbReference>
<dbReference type="Gene3D" id="3.40.50.970">
    <property type="match status" value="1"/>
</dbReference>
<reference evidence="5 6" key="1">
    <citation type="submission" date="2016-10" db="EMBL/GenBank/DDBJ databases">
        <authorList>
            <person name="de Groot N.N."/>
        </authorList>
    </citation>
    <scope>NUCLEOTIDE SEQUENCE [LARGE SCALE GENOMIC DNA]</scope>
    <source>
        <strain evidence="5 6">ASO4-2</strain>
    </source>
</reference>
<dbReference type="InterPro" id="IPR002869">
    <property type="entry name" value="Pyrv_flavodox_OxRed_cen"/>
</dbReference>
<evidence type="ECO:0000259" key="4">
    <source>
        <dbReference type="Pfam" id="PF02780"/>
    </source>
</evidence>
<feature type="domain" description="Transketolase C-terminal" evidence="4">
    <location>
        <begin position="465"/>
        <end position="530"/>
    </location>
</feature>
<dbReference type="PANTHER" id="PTHR32154">
    <property type="entry name" value="PYRUVATE-FLAVODOXIN OXIDOREDUCTASE-RELATED"/>
    <property type="match status" value="1"/>
</dbReference>
<dbReference type="AlphaFoldDB" id="A0A1G6BKQ6"/>
<feature type="domain" description="Pyruvate/ketoisovalerate oxidoreductase catalytic" evidence="2">
    <location>
        <begin position="13"/>
        <end position="175"/>
    </location>
</feature>
<dbReference type="InterPro" id="IPR009014">
    <property type="entry name" value="Transketo_C/PFOR_II"/>
</dbReference>
<dbReference type="Pfam" id="PF01558">
    <property type="entry name" value="POR"/>
    <property type="match status" value="1"/>
</dbReference>
<evidence type="ECO:0000259" key="3">
    <source>
        <dbReference type="Pfam" id="PF01855"/>
    </source>
</evidence>
<gene>
    <name evidence="5" type="ORF">SAMN05660653_01015</name>
</gene>
<dbReference type="InterPro" id="IPR050722">
    <property type="entry name" value="Pyruvate:ferred/Flavod_OxRd"/>
</dbReference>
<evidence type="ECO:0000256" key="1">
    <source>
        <dbReference type="ARBA" id="ARBA00023002"/>
    </source>
</evidence>
<dbReference type="EMBL" id="FMXO01000005">
    <property type="protein sequence ID" value="SDB21181.1"/>
    <property type="molecule type" value="Genomic_DNA"/>
</dbReference>
<dbReference type="STRING" id="617002.SAMN05660653_01015"/>
<dbReference type="PANTHER" id="PTHR32154:SF20">
    <property type="entry name" value="2-OXOGLUTARATE OXIDOREDUCTASE SUBUNIT KORA"/>
    <property type="match status" value="1"/>
</dbReference>
<dbReference type="NCBIfam" id="TIGR03710">
    <property type="entry name" value="OAFO_sf"/>
    <property type="match status" value="1"/>
</dbReference>
<keyword evidence="1" id="KW-0560">Oxidoreductase</keyword>
<proteinExistence type="predicted"/>
<keyword evidence="6" id="KW-1185">Reference proteome</keyword>
<evidence type="ECO:0000259" key="2">
    <source>
        <dbReference type="Pfam" id="PF01558"/>
    </source>
</evidence>
<protein>
    <submittedName>
        <fullName evidence="5">2-oxoglutarate ferredoxin oxidoreductase subunit alpha</fullName>
    </submittedName>
</protein>
<dbReference type="Gene3D" id="3.40.50.920">
    <property type="match status" value="1"/>
</dbReference>
<dbReference type="Proteomes" id="UP000198771">
    <property type="component" value="Unassembled WGS sequence"/>
</dbReference>
<dbReference type="CDD" id="cd07034">
    <property type="entry name" value="TPP_PYR_PFOR_IOR-alpha_like"/>
    <property type="match status" value="1"/>
</dbReference>
<dbReference type="GO" id="GO:0006979">
    <property type="term" value="P:response to oxidative stress"/>
    <property type="evidence" value="ECO:0007669"/>
    <property type="project" value="TreeGrafter"/>
</dbReference>
<dbReference type="SUPFAM" id="SSF53323">
    <property type="entry name" value="Pyruvate-ferredoxin oxidoreductase, PFOR, domain III"/>
    <property type="match status" value="1"/>
</dbReference>
<accession>A0A1G6BKQ6</accession>
<dbReference type="OrthoDB" id="9794954at2"/>
<evidence type="ECO:0000313" key="6">
    <source>
        <dbReference type="Proteomes" id="UP000198771"/>
    </source>
</evidence>